<evidence type="ECO:0000256" key="3">
    <source>
        <dbReference type="ARBA" id="ARBA00011048"/>
    </source>
</evidence>
<dbReference type="Pfam" id="PF00724">
    <property type="entry name" value="Oxidored_FMN"/>
    <property type="match status" value="1"/>
</dbReference>
<comment type="cofactor">
    <cofactor evidence="1">
        <name>FMN</name>
        <dbReference type="ChEBI" id="CHEBI:58210"/>
    </cofactor>
</comment>
<evidence type="ECO:0000259" key="11">
    <source>
        <dbReference type="Pfam" id="PF07992"/>
    </source>
</evidence>
<dbReference type="PANTHER" id="PTHR42917">
    <property type="entry name" value="2,4-DIENOYL-COA REDUCTASE"/>
    <property type="match status" value="1"/>
</dbReference>
<dbReference type="SUPFAM" id="SSF51395">
    <property type="entry name" value="FMN-linked oxidoreductases"/>
    <property type="match status" value="1"/>
</dbReference>
<dbReference type="InterPro" id="IPR051793">
    <property type="entry name" value="NADH:flavin_oxidoreductase"/>
</dbReference>
<evidence type="ECO:0008006" key="13">
    <source>
        <dbReference type="Google" id="ProtNLM"/>
    </source>
</evidence>
<feature type="domain" description="NADH:flavin oxidoreductase/NADH oxidase N-terminal" evidence="10">
    <location>
        <begin position="9"/>
        <end position="353"/>
    </location>
</feature>
<keyword evidence="4" id="KW-0285">Flavoprotein</keyword>
<proteinExistence type="inferred from homology"/>
<name>A0A7V3YHN0_9BACT</name>
<comment type="similarity">
    <text evidence="3">In the N-terminal section; belongs to the NADH:flavin oxidoreductase/NADH oxidase family.</text>
</comment>
<dbReference type="PANTHER" id="PTHR42917:SF2">
    <property type="entry name" value="2,4-DIENOYL-COA REDUCTASE [(2E)-ENOYL-COA-PRODUCING]"/>
    <property type="match status" value="1"/>
</dbReference>
<dbReference type="InterPro" id="IPR036188">
    <property type="entry name" value="FAD/NAD-bd_sf"/>
</dbReference>
<dbReference type="CDD" id="cd02803">
    <property type="entry name" value="OYE_like_FMN_family"/>
    <property type="match status" value="1"/>
</dbReference>
<keyword evidence="5" id="KW-0288">FMN</keyword>
<feature type="domain" description="FAD/NAD(P)-binding" evidence="11">
    <location>
        <begin position="402"/>
        <end position="656"/>
    </location>
</feature>
<evidence type="ECO:0000256" key="8">
    <source>
        <dbReference type="ARBA" id="ARBA00023004"/>
    </source>
</evidence>
<dbReference type="GO" id="GO:0051536">
    <property type="term" value="F:iron-sulfur cluster binding"/>
    <property type="evidence" value="ECO:0007669"/>
    <property type="project" value="UniProtKB-KW"/>
</dbReference>
<dbReference type="AlphaFoldDB" id="A0A7V3YHN0"/>
<protein>
    <recommendedName>
        <fullName evidence="13">FAD-dependent oxidoreductase</fullName>
    </recommendedName>
</protein>
<dbReference type="InterPro" id="IPR023753">
    <property type="entry name" value="FAD/NAD-binding_dom"/>
</dbReference>
<dbReference type="GO" id="GO:0016491">
    <property type="term" value="F:oxidoreductase activity"/>
    <property type="evidence" value="ECO:0007669"/>
    <property type="project" value="UniProtKB-KW"/>
</dbReference>
<reference evidence="12" key="1">
    <citation type="journal article" date="2020" name="mSystems">
        <title>Genome- and Community-Level Interaction Insights into Carbon Utilization and Element Cycling Functions of Hydrothermarchaeota in Hydrothermal Sediment.</title>
        <authorList>
            <person name="Zhou Z."/>
            <person name="Liu Y."/>
            <person name="Xu W."/>
            <person name="Pan J."/>
            <person name="Luo Z.H."/>
            <person name="Li M."/>
        </authorList>
    </citation>
    <scope>NUCLEOTIDE SEQUENCE [LARGE SCALE GENOMIC DNA]</scope>
    <source>
        <strain evidence="12">SpSt-747</strain>
    </source>
</reference>
<evidence type="ECO:0000256" key="9">
    <source>
        <dbReference type="ARBA" id="ARBA00023014"/>
    </source>
</evidence>
<dbReference type="GO" id="GO:0010181">
    <property type="term" value="F:FMN binding"/>
    <property type="evidence" value="ECO:0007669"/>
    <property type="project" value="InterPro"/>
</dbReference>
<evidence type="ECO:0000256" key="1">
    <source>
        <dbReference type="ARBA" id="ARBA00001917"/>
    </source>
</evidence>
<evidence type="ECO:0000256" key="6">
    <source>
        <dbReference type="ARBA" id="ARBA00022723"/>
    </source>
</evidence>
<dbReference type="Gene3D" id="3.50.50.60">
    <property type="entry name" value="FAD/NAD(P)-binding domain"/>
    <property type="match status" value="1"/>
</dbReference>
<sequence>MKNPYFPHLFSPIEIGNFVVPNRIVHVPTDISSANADGSVNERVIRYHEEIAKGGCGFIIVGATTPDKATGRPTVTCLAADEDPMIPGLARLAEAMHRHGARCAVQIQHPGRQAAWPRKDLFSATDMVVSLPGSAGHEIVYAEEVSKKGKSIRAMTIEEIYDLIEKFAEAAWRVQQAGFDAVELHGAHGYLIAQFMSPYINRRNDRFGGSFINRMRFVLEIIDRIKRKCGKNFPIGIRYSGEEWIEGGRTLDESIKIAKLMEENGVAFLDISAGTFEVPGPTMDPMYYPQGWNTYTAEEIKKHVKIPVITSHTLRDPEYCEQILAEGKADMVGLSRQLIADPYWANKAREGKVKEIRKCISCLVGCWQESLMVKRECRCTINPAMGDERFINLPKARKPLRVAVVGGGPSGLEAARIATLRGHEVTVFEKTGELGGAILLCCTVPGKTKMRWYADWLREQVEQLGVTVRLRTEPTVEDLRAFDVVLVATGSRVLRPDIPGIDLPFVVSFDEVLRCKARGCAYYPGDRPKPLECGETVLIWGDYFGAADTAEKLGFEGKKVYIVTENKEFASWMEPCHRDVMMKRFAGGNGEALTLRSYKHPVTVFTQTTVLEIRPEGEVVLQDSEFKRRVVKVDQVILAKVVPNDAFYRQCLEAGLLVGKIGDAKEVRNLRGAVTDVANAGLLLEEDVILNGNLALVASLPTEVKGW</sequence>
<dbReference type="SUPFAM" id="SSF51971">
    <property type="entry name" value="Nucleotide-binding domain"/>
    <property type="match status" value="1"/>
</dbReference>
<comment type="caution">
    <text evidence="12">The sequence shown here is derived from an EMBL/GenBank/DDBJ whole genome shotgun (WGS) entry which is preliminary data.</text>
</comment>
<dbReference type="InterPro" id="IPR001155">
    <property type="entry name" value="OxRdtase_FMN_N"/>
</dbReference>
<gene>
    <name evidence="12" type="ORF">ENV30_08215</name>
</gene>
<keyword evidence="8" id="KW-0408">Iron</keyword>
<keyword evidence="9" id="KW-0411">Iron-sulfur</keyword>
<evidence type="ECO:0000256" key="7">
    <source>
        <dbReference type="ARBA" id="ARBA00023002"/>
    </source>
</evidence>
<evidence type="ECO:0000259" key="10">
    <source>
        <dbReference type="Pfam" id="PF00724"/>
    </source>
</evidence>
<dbReference type="PRINTS" id="PR00419">
    <property type="entry name" value="ADXRDTASE"/>
</dbReference>
<evidence type="ECO:0000256" key="2">
    <source>
        <dbReference type="ARBA" id="ARBA00001966"/>
    </source>
</evidence>
<evidence type="ECO:0000256" key="4">
    <source>
        <dbReference type="ARBA" id="ARBA00022630"/>
    </source>
</evidence>
<dbReference type="Gene3D" id="3.20.20.70">
    <property type="entry name" value="Aldolase class I"/>
    <property type="match status" value="1"/>
</dbReference>
<dbReference type="Gene3D" id="3.40.50.720">
    <property type="entry name" value="NAD(P)-binding Rossmann-like Domain"/>
    <property type="match status" value="1"/>
</dbReference>
<evidence type="ECO:0000256" key="5">
    <source>
        <dbReference type="ARBA" id="ARBA00022643"/>
    </source>
</evidence>
<dbReference type="EMBL" id="DTFV01000118">
    <property type="protein sequence ID" value="HGI31270.1"/>
    <property type="molecule type" value="Genomic_DNA"/>
</dbReference>
<keyword evidence="6" id="KW-0479">Metal-binding</keyword>
<organism evidence="12">
    <name type="scientific">Candidatus Caldatribacterium californiense</name>
    <dbReference type="NCBI Taxonomy" id="1454726"/>
    <lineage>
        <taxon>Bacteria</taxon>
        <taxon>Pseudomonadati</taxon>
        <taxon>Atribacterota</taxon>
        <taxon>Atribacteria</taxon>
        <taxon>Atribacterales</taxon>
        <taxon>Candidatus Caldatribacteriaceae</taxon>
        <taxon>Candidatus Caldatribacterium</taxon>
    </lineage>
</organism>
<comment type="cofactor">
    <cofactor evidence="2">
        <name>[4Fe-4S] cluster</name>
        <dbReference type="ChEBI" id="CHEBI:49883"/>
    </cofactor>
</comment>
<dbReference type="SUPFAM" id="SSF51905">
    <property type="entry name" value="FAD/NAD(P)-binding domain"/>
    <property type="match status" value="1"/>
</dbReference>
<dbReference type="InterPro" id="IPR013785">
    <property type="entry name" value="Aldolase_TIM"/>
</dbReference>
<dbReference type="GO" id="GO:0046872">
    <property type="term" value="F:metal ion binding"/>
    <property type="evidence" value="ECO:0007669"/>
    <property type="project" value="UniProtKB-KW"/>
</dbReference>
<keyword evidence="7" id="KW-0560">Oxidoreductase</keyword>
<evidence type="ECO:0000313" key="12">
    <source>
        <dbReference type="EMBL" id="HGI31270.1"/>
    </source>
</evidence>
<accession>A0A7V3YHN0</accession>
<dbReference type="Pfam" id="PF07992">
    <property type="entry name" value="Pyr_redox_2"/>
    <property type="match status" value="1"/>
</dbReference>